<keyword evidence="2" id="KW-1185">Reference proteome</keyword>
<organism evidence="1 2">
    <name type="scientific">Batillaria attramentaria</name>
    <dbReference type="NCBI Taxonomy" id="370345"/>
    <lineage>
        <taxon>Eukaryota</taxon>
        <taxon>Metazoa</taxon>
        <taxon>Spiralia</taxon>
        <taxon>Lophotrochozoa</taxon>
        <taxon>Mollusca</taxon>
        <taxon>Gastropoda</taxon>
        <taxon>Caenogastropoda</taxon>
        <taxon>Sorbeoconcha</taxon>
        <taxon>Cerithioidea</taxon>
        <taxon>Batillariidae</taxon>
        <taxon>Batillaria</taxon>
    </lineage>
</organism>
<evidence type="ECO:0000313" key="1">
    <source>
        <dbReference type="EMBL" id="KAK7475461.1"/>
    </source>
</evidence>
<dbReference type="Proteomes" id="UP001519460">
    <property type="component" value="Unassembled WGS sequence"/>
</dbReference>
<protein>
    <submittedName>
        <fullName evidence="1">Uncharacterized protein</fullName>
    </submittedName>
</protein>
<accession>A0ABD0JKQ0</accession>
<dbReference type="EMBL" id="JACVVK020000405">
    <property type="protein sequence ID" value="KAK7475461.1"/>
    <property type="molecule type" value="Genomic_DNA"/>
</dbReference>
<gene>
    <name evidence="1" type="ORF">BaRGS_00033280</name>
</gene>
<proteinExistence type="predicted"/>
<reference evidence="1 2" key="1">
    <citation type="journal article" date="2023" name="Sci. Data">
        <title>Genome assembly of the Korean intertidal mud-creeper Batillaria attramentaria.</title>
        <authorList>
            <person name="Patra A.K."/>
            <person name="Ho P.T."/>
            <person name="Jun S."/>
            <person name="Lee S.J."/>
            <person name="Kim Y."/>
            <person name="Won Y.J."/>
        </authorList>
    </citation>
    <scope>NUCLEOTIDE SEQUENCE [LARGE SCALE GENOMIC DNA]</scope>
    <source>
        <strain evidence="1">Wonlab-2016</strain>
    </source>
</reference>
<sequence>MKENCKLNQKFVKFQTSNSCCKSGSEKPSTSALITSFCSTGQSLSVEIIKFWKTPAVQFRQKSGAKSGAKEDRWVLHVPKCRAKLNHIVSAAASLEIQCEGQDETVFFGRFRMKRRPPGMYHSTR</sequence>
<evidence type="ECO:0000313" key="2">
    <source>
        <dbReference type="Proteomes" id="UP001519460"/>
    </source>
</evidence>
<dbReference type="AlphaFoldDB" id="A0ABD0JKQ0"/>
<comment type="caution">
    <text evidence="1">The sequence shown here is derived from an EMBL/GenBank/DDBJ whole genome shotgun (WGS) entry which is preliminary data.</text>
</comment>
<name>A0ABD0JKQ0_9CAEN</name>